<comment type="similarity">
    <text evidence="6">Belongs to the DOP1 family.</text>
</comment>
<evidence type="ECO:0000256" key="5">
    <source>
        <dbReference type="ARBA" id="ARBA00023136"/>
    </source>
</evidence>
<evidence type="ECO:0000256" key="3">
    <source>
        <dbReference type="ARBA" id="ARBA00022927"/>
    </source>
</evidence>
<protein>
    <submittedName>
        <fullName evidence="11">Cellular morphogenesis regulator dopa</fullName>
    </submittedName>
</protein>
<dbReference type="InterPro" id="IPR056458">
    <property type="entry name" value="TPR_DOP1_M"/>
</dbReference>
<keyword evidence="5" id="KW-0472">Membrane</keyword>
<dbReference type="InterPro" id="IPR056457">
    <property type="entry name" value="DOP1_C"/>
</dbReference>
<comment type="caution">
    <text evidence="11">The sequence shown here is derived from an EMBL/GenBank/DDBJ whole genome shotgun (WGS) entry which is preliminary data.</text>
</comment>
<feature type="region of interest" description="Disordered" evidence="7">
    <location>
        <begin position="1"/>
        <end position="27"/>
    </location>
</feature>
<dbReference type="EMBL" id="JBBPDW010000020">
    <property type="protein sequence ID" value="KAK7543532.1"/>
    <property type="molecule type" value="Genomic_DNA"/>
</dbReference>
<keyword evidence="4" id="KW-0333">Golgi apparatus</keyword>
<gene>
    <name evidence="11" type="ORF">IWX46DRAFT_151993</name>
</gene>
<sequence>MSLDPIHRSASPASSGRASPIRSPRRRIEDGSFKKDKAFRRYESNVERALALFDTPQQEWADYISFLGRLLKAIQTHPPDLSAIPHSGTVATRLAQCLNPSLPSGVHQKALEVYTYIFSVLKTPALSRDFQIYFPGLASVLSFASLSVRPAFLSLIEAHILAVDPQALRPALKSIILCFLPGLEEETAEDFERVVQMMDNLRFAVSGTQDRKNDGAGDAQDSYFWQCFFLATITNAPRRQGALAYLVRRLPKFGSRTPRKGSTAGQEDGDGNENEPLSLAAEAVIAPEPGLLIRCFAAGLGDSQLLTQRGYLDLLVNSLPLHSEVLQVRIDSQDLERLVTAAAGVVARRDMSLNRRLWSWLLGPEPAADERPETPADSKGPLLDLNSHHAAYFARYGLRSLTSGILAMINSRDQTPAVRARPFRVCLSLMDRWEVGGLLVPALFLPALESARVYGETADREAFEDVLRSASIFFDGVESGLIWGKILELLDEAMSANPQPREEQLRKLKLAKFIITRFNVREEEMLLHHIPLLTFVVLNLVNRGSQQYAQNELEKHINSTKLEIADLLVQLVPDRVFASGKGVKTRNALSVDAIRTFYDRSQGNIEASGPLFTGTQLKESLLREACTNFINSLRDIVPGKVETSTKILSNILSKMTDPGDRDRDQLLSAFHACLDGQPNASEIPVPFPAILAITTVMAAFQASCRPHNYFPQEQLPDLVSQLVRATWFYLSPFRPKYHVEAVRCLWQLQAMTASDHLVEAAITSLMLQDPAEDSATLSSDAGRRFAVLWAHTIHELNLQAEKSGRGLSRRPSGLPALSGLNTLEGGYQAILTRPLLLLLDALTEEGTELFFFVRAWLQDLPSLNRVFDIIILHLHSLNCFKYQASEKLQPSSQKPAVVVDDSKECLYYMQHLLNILRWSSDFTWMVLARDVVPMHDPAAGQEKEVPLQTLLVQTSMRTLSVTAGLQQKPLHVEGLYRTAISILRLILMNPYSLPLRELELENFLMDRLAAGSPPLQSLLLDATLAALRLRLRAIPASPSEDRSMSRQRQDSIRESVEKQEFEAPHAPAIVPPTQLVECLKTGFSSSESRLVLDDWVKFLIEVLPLFADTIFQNLLPMSECLGKQIQATFDQLKSTFHDSISFGPTAPESTLISLMNGLEQILASAHDRLMLQEVRTTAAKTPEQPQGFFGNMVSGVFSPEHPQARSATANSRLTVLLCFQDTVRICFNIWSWGGYGLEVSKQDTTSIASFSYTSLRMRNRARRILEHLFAAEALECLETLTVIWCRSPRGSPEATAVLSLLNVLNGSSPKHTTPTIFNALYSRTNPNALDPHRMSTLTSNLADTDLVAFLVDYTKSLEDDAMDEIWPDCFTFLRDVLTNPMPHRQILPGLLEFTATLAEKVDNTNFGEQRRMRRDLGDLFTRLLTATFTTRPLGYLSDSSSVSVDKVPEETANGKSRSSDLVTILANILPKLSLVLVEPDRIASAATAISTNVIGPTVRAKVFPENVSPALLDLFYQITRVVQGSKAWKKDIADAFNDARFFSSDPALARDRWLPVLRQWTVAEKDRMPELLSRLSAPTTAGIMFGVGATSARQEADRRTQLNLRRVGALVMANQGDTFVGNVSALGEKLVELFTATPASSPSSATRAEAFLLLRSLILRLSPTQLAPLWPIVTSELTAALSSLFPDNNSLTTNHDKPETYNNMSILHACKLLDTLVTINHDDFQLHEWLYLTDTIDAVYRPDGDWTPVALVDELAESLQQAAAHASASAGPDVEHAGSGDVTSSLSPQHVDTVALPSSASGAAATATSAAAVEADERKRVSFLNPVLAAAREQGVWGDLADIKAMPKTEFVMRVVRPFLGQLSIAAFEETYKGGRVDWDAVERDVVADLWEVGGVV</sequence>
<dbReference type="PANTHER" id="PTHR14042:SF24">
    <property type="entry name" value="PROTEIN DOPEY-1 HOMOLOG"/>
    <property type="match status" value="1"/>
</dbReference>
<dbReference type="InterPro" id="IPR016024">
    <property type="entry name" value="ARM-type_fold"/>
</dbReference>
<dbReference type="PANTHER" id="PTHR14042">
    <property type="entry name" value="DOPEY-RELATED"/>
    <property type="match status" value="1"/>
</dbReference>
<organism evidence="11 12">
    <name type="scientific">Phyllosticta citricarpa</name>
    <dbReference type="NCBI Taxonomy" id="55181"/>
    <lineage>
        <taxon>Eukaryota</taxon>
        <taxon>Fungi</taxon>
        <taxon>Dikarya</taxon>
        <taxon>Ascomycota</taxon>
        <taxon>Pezizomycotina</taxon>
        <taxon>Dothideomycetes</taxon>
        <taxon>Dothideomycetes incertae sedis</taxon>
        <taxon>Botryosphaeriales</taxon>
        <taxon>Phyllostictaceae</taxon>
        <taxon>Phyllosticta</taxon>
    </lineage>
</organism>
<keyword evidence="2" id="KW-0813">Transport</keyword>
<feature type="region of interest" description="Disordered" evidence="7">
    <location>
        <begin position="256"/>
        <end position="275"/>
    </location>
</feature>
<evidence type="ECO:0000313" key="12">
    <source>
        <dbReference type="Proteomes" id="UP001365128"/>
    </source>
</evidence>
<feature type="region of interest" description="Disordered" evidence="7">
    <location>
        <begin position="1763"/>
        <end position="1787"/>
    </location>
</feature>
<evidence type="ECO:0000259" key="10">
    <source>
        <dbReference type="Pfam" id="PF24598"/>
    </source>
</evidence>
<comment type="subcellular location">
    <subcellularLocation>
        <location evidence="1">Golgi apparatus membrane</location>
        <topology evidence="1">Peripheral membrane protein</topology>
    </subcellularLocation>
</comment>
<keyword evidence="12" id="KW-1185">Reference proteome</keyword>
<proteinExistence type="inferred from homology"/>
<evidence type="ECO:0000256" key="7">
    <source>
        <dbReference type="SAM" id="MobiDB-lite"/>
    </source>
</evidence>
<evidence type="ECO:0000256" key="1">
    <source>
        <dbReference type="ARBA" id="ARBA00004395"/>
    </source>
</evidence>
<dbReference type="Pfam" id="PF24597">
    <property type="entry name" value="TPR_DOP1_M"/>
    <property type="match status" value="1"/>
</dbReference>
<feature type="domain" description="DOP1-like C-terminal" evidence="10">
    <location>
        <begin position="1349"/>
        <end position="1768"/>
    </location>
</feature>
<evidence type="ECO:0000256" key="6">
    <source>
        <dbReference type="ARBA" id="ARBA00046326"/>
    </source>
</evidence>
<dbReference type="Pfam" id="PF24598">
    <property type="entry name" value="DOP1_C"/>
    <property type="match status" value="1"/>
</dbReference>
<feature type="domain" description="DOP1-like middle TPR" evidence="9">
    <location>
        <begin position="392"/>
        <end position="587"/>
    </location>
</feature>
<evidence type="ECO:0000256" key="4">
    <source>
        <dbReference type="ARBA" id="ARBA00023034"/>
    </source>
</evidence>
<feature type="domain" description="DOP1 N-terminal" evidence="8">
    <location>
        <begin position="36"/>
        <end position="365"/>
    </location>
</feature>
<dbReference type="InterPro" id="IPR007249">
    <property type="entry name" value="DOP1_N"/>
</dbReference>
<dbReference type="InterPro" id="IPR040314">
    <property type="entry name" value="DOP1"/>
</dbReference>
<accession>A0ABR1M739</accession>
<evidence type="ECO:0000313" key="11">
    <source>
        <dbReference type="EMBL" id="KAK7543532.1"/>
    </source>
</evidence>
<evidence type="ECO:0000256" key="2">
    <source>
        <dbReference type="ARBA" id="ARBA00022448"/>
    </source>
</evidence>
<evidence type="ECO:0000259" key="9">
    <source>
        <dbReference type="Pfam" id="PF24597"/>
    </source>
</evidence>
<name>A0ABR1M739_9PEZI</name>
<dbReference type="SUPFAM" id="SSF48371">
    <property type="entry name" value="ARM repeat"/>
    <property type="match status" value="2"/>
</dbReference>
<reference evidence="11 12" key="1">
    <citation type="submission" date="2024-04" db="EMBL/GenBank/DDBJ databases">
        <title>Phyllosticta paracitricarpa is synonymous to the EU quarantine fungus P. citricarpa based on phylogenomic analyses.</title>
        <authorList>
            <consortium name="Lawrence Berkeley National Laboratory"/>
            <person name="Van Ingen-Buijs V.A."/>
            <person name="Van Westerhoven A.C."/>
            <person name="Haridas S."/>
            <person name="Skiadas P."/>
            <person name="Martin F."/>
            <person name="Groenewald J.Z."/>
            <person name="Crous P.W."/>
            <person name="Seidl M.F."/>
        </authorList>
    </citation>
    <scope>NUCLEOTIDE SEQUENCE [LARGE SCALE GENOMIC DNA]</scope>
    <source>
        <strain evidence="11 12">CBS 122670</strain>
    </source>
</reference>
<feature type="compositionally biased region" description="Low complexity" evidence="7">
    <location>
        <begin position="8"/>
        <end position="22"/>
    </location>
</feature>
<keyword evidence="3" id="KW-0653">Protein transport</keyword>
<dbReference type="Pfam" id="PF04118">
    <property type="entry name" value="Dopey_N"/>
    <property type="match status" value="1"/>
</dbReference>
<dbReference type="Proteomes" id="UP001365128">
    <property type="component" value="Unassembled WGS sequence"/>
</dbReference>
<evidence type="ECO:0000259" key="8">
    <source>
        <dbReference type="Pfam" id="PF04118"/>
    </source>
</evidence>